<evidence type="ECO:0000256" key="1">
    <source>
        <dbReference type="ARBA" id="ARBA00007118"/>
    </source>
</evidence>
<comment type="similarity">
    <text evidence="1">Belongs to the nitroreductase family.</text>
</comment>
<dbReference type="InterPro" id="IPR029479">
    <property type="entry name" value="Nitroreductase"/>
</dbReference>
<dbReference type="InterPro" id="IPR000415">
    <property type="entry name" value="Nitroreductase-like"/>
</dbReference>
<dbReference type="Proteomes" id="UP001168821">
    <property type="component" value="Unassembled WGS sequence"/>
</dbReference>
<dbReference type="Pfam" id="PF00881">
    <property type="entry name" value="Nitroreductase"/>
    <property type="match status" value="1"/>
</dbReference>
<organism evidence="4 5">
    <name type="scientific">Zophobas morio</name>
    <dbReference type="NCBI Taxonomy" id="2755281"/>
    <lineage>
        <taxon>Eukaryota</taxon>
        <taxon>Metazoa</taxon>
        <taxon>Ecdysozoa</taxon>
        <taxon>Arthropoda</taxon>
        <taxon>Hexapoda</taxon>
        <taxon>Insecta</taxon>
        <taxon>Pterygota</taxon>
        <taxon>Neoptera</taxon>
        <taxon>Endopterygota</taxon>
        <taxon>Coleoptera</taxon>
        <taxon>Polyphaga</taxon>
        <taxon>Cucujiformia</taxon>
        <taxon>Tenebrionidae</taxon>
        <taxon>Zophobas</taxon>
    </lineage>
</organism>
<evidence type="ECO:0000313" key="4">
    <source>
        <dbReference type="EMBL" id="KAJ3616199.1"/>
    </source>
</evidence>
<dbReference type="EMBL" id="JALNTZ010003706">
    <property type="protein sequence ID" value="KAJ3616199.1"/>
    <property type="molecule type" value="Genomic_DNA"/>
</dbReference>
<protein>
    <recommendedName>
        <fullName evidence="3">Nitroreductase domain-containing protein</fullName>
    </recommendedName>
</protein>
<dbReference type="GO" id="GO:0140616">
    <property type="term" value="F:iodotyrosine deiodinase activity"/>
    <property type="evidence" value="ECO:0007669"/>
    <property type="project" value="UniProtKB-ARBA"/>
</dbReference>
<accession>A0AA38LYL5</accession>
<evidence type="ECO:0000313" key="5">
    <source>
        <dbReference type="Proteomes" id="UP001168821"/>
    </source>
</evidence>
<dbReference type="PANTHER" id="PTHR43673">
    <property type="entry name" value="NAD(P)H NITROREDUCTASE YDGI-RELATED"/>
    <property type="match status" value="1"/>
</dbReference>
<name>A0AA38LYL5_9CUCU</name>
<keyword evidence="5" id="KW-1185">Reference proteome</keyword>
<evidence type="ECO:0000256" key="2">
    <source>
        <dbReference type="ARBA" id="ARBA00023002"/>
    </source>
</evidence>
<dbReference type="Gene3D" id="3.40.109.10">
    <property type="entry name" value="NADH Oxidase"/>
    <property type="match status" value="1"/>
</dbReference>
<keyword evidence="2" id="KW-0560">Oxidoreductase</keyword>
<reference evidence="4" key="1">
    <citation type="journal article" date="2023" name="G3 (Bethesda)">
        <title>Whole genome assemblies of Zophobas morio and Tenebrio molitor.</title>
        <authorList>
            <person name="Kaur S."/>
            <person name="Stinson S.A."/>
            <person name="diCenzo G.C."/>
        </authorList>
    </citation>
    <scope>NUCLEOTIDE SEQUENCE</scope>
    <source>
        <strain evidence="4">QUZm001</strain>
    </source>
</reference>
<proteinExistence type="inferred from homology"/>
<gene>
    <name evidence="4" type="ORF">Zmor_012010</name>
</gene>
<dbReference type="SUPFAM" id="SSF55469">
    <property type="entry name" value="FMN-dependent nitroreductase-like"/>
    <property type="match status" value="1"/>
</dbReference>
<comment type="caution">
    <text evidence="4">The sequence shown here is derived from an EMBL/GenBank/DDBJ whole genome shotgun (WGS) entry which is preliminary data.</text>
</comment>
<dbReference type="AlphaFoldDB" id="A0AA38LYL5"/>
<dbReference type="PANTHER" id="PTHR43673:SF10">
    <property type="entry name" value="NADH DEHYDROGENASE_NAD(P)H NITROREDUCTASE XCC3605-RELATED"/>
    <property type="match status" value="1"/>
</dbReference>
<sequence length="219" mass="24723">MKNLTDLMNERFACKVFLDEGPINDADLKLILEASNLAPTAFGIDQCRVIVYRTKEGKDQFNPYLKMGNEIRVSTSSAFIIYVGQTKEALFANDEEVIKRNTPYFDFTTEKLKPFHDSLLASYAHPEGRAEFYDIIAVSNKSSYMTLKAKELGYDSVIMTGLDQVGMTEYLKSKNLLINGERVVLACAIGHADMKNYKNVRQSGTKNRVPYDVFATIID</sequence>
<evidence type="ECO:0000259" key="3">
    <source>
        <dbReference type="Pfam" id="PF00881"/>
    </source>
</evidence>
<feature type="domain" description="Nitroreductase" evidence="3">
    <location>
        <begin position="10"/>
        <end position="191"/>
    </location>
</feature>